<sequence length="258" mass="27888">MAFDADLNACAALVQKADPDRFLAVMAAPVAARRVLFPLYAMNVEVARAPWVTTEEMIAEMRLQWWRDALGEIAGGGKVRRHEVVTPLAAAISPEIARALDELVSARRWDIYKDPFEDAADFARHIDRTSGALLWAAASSMGAAEEGVVRDFGYAAGVANWLRAVPELAARRRVPLLDGTPEGLRALARDALARLHRARAKRGAVSREAAPALLAGWQAGAVLALAEAEPHRVAEGRLGRSAFANRVSLALRAATGRW</sequence>
<organism evidence="1 2">
    <name type="scientific">Seohaeicola zhoushanensis</name>
    <dbReference type="NCBI Taxonomy" id="1569283"/>
    <lineage>
        <taxon>Bacteria</taxon>
        <taxon>Pseudomonadati</taxon>
        <taxon>Pseudomonadota</taxon>
        <taxon>Alphaproteobacteria</taxon>
        <taxon>Rhodobacterales</taxon>
        <taxon>Roseobacteraceae</taxon>
        <taxon>Seohaeicola</taxon>
    </lineage>
</organism>
<name>A0A8J3GYK8_9RHOB</name>
<dbReference type="Gene3D" id="1.10.600.10">
    <property type="entry name" value="Farnesyl Diphosphate Synthase"/>
    <property type="match status" value="1"/>
</dbReference>
<comment type="caution">
    <text evidence="1">The sequence shown here is derived from an EMBL/GenBank/DDBJ whole genome shotgun (WGS) entry which is preliminary data.</text>
</comment>
<accession>A0A8J3GYK8</accession>
<dbReference type="SUPFAM" id="SSF48576">
    <property type="entry name" value="Terpenoid synthases"/>
    <property type="match status" value="1"/>
</dbReference>
<proteinExistence type="predicted"/>
<dbReference type="InterPro" id="IPR008949">
    <property type="entry name" value="Isoprenoid_synthase_dom_sf"/>
</dbReference>
<dbReference type="InterPro" id="IPR002060">
    <property type="entry name" value="Squ/phyt_synthse"/>
</dbReference>
<reference evidence="1" key="2">
    <citation type="submission" date="2020-09" db="EMBL/GenBank/DDBJ databases">
        <authorList>
            <person name="Sun Q."/>
            <person name="Kim S."/>
        </authorList>
    </citation>
    <scope>NUCLEOTIDE SEQUENCE</scope>
    <source>
        <strain evidence="1">KCTC 42650</strain>
    </source>
</reference>
<evidence type="ECO:0000313" key="2">
    <source>
        <dbReference type="Proteomes" id="UP000626220"/>
    </source>
</evidence>
<keyword evidence="2" id="KW-1185">Reference proteome</keyword>
<dbReference type="EMBL" id="BNCJ01000006">
    <property type="protein sequence ID" value="GHF53207.1"/>
    <property type="molecule type" value="Genomic_DNA"/>
</dbReference>
<evidence type="ECO:0000313" key="1">
    <source>
        <dbReference type="EMBL" id="GHF53207.1"/>
    </source>
</evidence>
<dbReference type="RefSeq" id="WP_189680520.1">
    <property type="nucleotide sequence ID" value="NZ_BNCJ01000006.1"/>
</dbReference>
<reference evidence="1" key="1">
    <citation type="journal article" date="2014" name="Int. J. Syst. Evol. Microbiol.">
        <title>Complete genome sequence of Corynebacterium casei LMG S-19264T (=DSM 44701T), isolated from a smear-ripened cheese.</title>
        <authorList>
            <consortium name="US DOE Joint Genome Institute (JGI-PGF)"/>
            <person name="Walter F."/>
            <person name="Albersmeier A."/>
            <person name="Kalinowski J."/>
            <person name="Ruckert C."/>
        </authorList>
    </citation>
    <scope>NUCLEOTIDE SEQUENCE</scope>
    <source>
        <strain evidence="1">KCTC 42650</strain>
    </source>
</reference>
<dbReference type="Proteomes" id="UP000626220">
    <property type="component" value="Unassembled WGS sequence"/>
</dbReference>
<gene>
    <name evidence="1" type="ORF">GCM10017056_25970</name>
</gene>
<protein>
    <submittedName>
        <fullName evidence="1">Phytoene synthase</fullName>
    </submittedName>
</protein>
<dbReference type="AlphaFoldDB" id="A0A8J3GYK8"/>
<dbReference type="Pfam" id="PF00494">
    <property type="entry name" value="SQS_PSY"/>
    <property type="match status" value="1"/>
</dbReference>